<organism evidence="2 3">
    <name type="scientific">Exophiala oligosperma</name>
    <dbReference type="NCBI Taxonomy" id="215243"/>
    <lineage>
        <taxon>Eukaryota</taxon>
        <taxon>Fungi</taxon>
        <taxon>Dikarya</taxon>
        <taxon>Ascomycota</taxon>
        <taxon>Pezizomycotina</taxon>
        <taxon>Eurotiomycetes</taxon>
        <taxon>Chaetothyriomycetidae</taxon>
        <taxon>Chaetothyriales</taxon>
        <taxon>Herpotrichiellaceae</taxon>
        <taxon>Exophiala</taxon>
    </lineage>
</organism>
<dbReference type="EMBL" id="KN847337">
    <property type="protein sequence ID" value="KIW41576.1"/>
    <property type="molecule type" value="Genomic_DNA"/>
</dbReference>
<dbReference type="STRING" id="215243.A0A0D2ANS2"/>
<evidence type="ECO:0000256" key="1">
    <source>
        <dbReference type="ARBA" id="ARBA00023002"/>
    </source>
</evidence>
<dbReference type="PANTHER" id="PTHR43157:SF22">
    <property type="entry name" value="SHORT-CHAIN DEHYDROGENASE_REDUCTASE PHMF"/>
    <property type="match status" value="1"/>
</dbReference>
<dbReference type="OrthoDB" id="542013at2759"/>
<keyword evidence="1" id="KW-0560">Oxidoreductase</keyword>
<dbReference type="VEuPathDB" id="FungiDB:PV06_07125"/>
<evidence type="ECO:0008006" key="4">
    <source>
        <dbReference type="Google" id="ProtNLM"/>
    </source>
</evidence>
<evidence type="ECO:0000313" key="2">
    <source>
        <dbReference type="EMBL" id="KIW41576.1"/>
    </source>
</evidence>
<name>A0A0D2ANS2_9EURO</name>
<dbReference type="InterPro" id="IPR002347">
    <property type="entry name" value="SDR_fam"/>
</dbReference>
<dbReference type="InterPro" id="IPR036291">
    <property type="entry name" value="NAD(P)-bd_dom_sf"/>
</dbReference>
<dbReference type="HOGENOM" id="CLU_010194_44_4_1"/>
<sequence length="368" mass="39256">MSFLKRILDQKHNPPKPSTESFAGLTLLITGATSGLGLEAAQKLAALHVSRLIITARTDAKGQAAKREIEASLASASEAAATSSSSASPATEIIPLRLDMSSFSGVKSFMDTLRARFHSIDGAILNAGVMTSEYSSGSDGWEDTIQVNALSTFLLGLLLLPLLLSSGTTSDTATDGSPRSSKIKPHLTFVSSGSVHLMSPSKMSDFFSSKTPLEELNSPKHFPPGLAGASAQYERSKLILEYATRHLAASTALGSPNGQQPRVIVNTVCPGLCKSDLGRQLADSAVIRIMTWCVHRFFARTAEQGANSYTTALSVSDQGHGRMWKDDCVYDDGPLLSSQQGIEFGDRVWAEVSQVMLKADDRTGVFLT</sequence>
<proteinExistence type="predicted"/>
<dbReference type="SUPFAM" id="SSF51735">
    <property type="entry name" value="NAD(P)-binding Rossmann-fold domains"/>
    <property type="match status" value="1"/>
</dbReference>
<dbReference type="GO" id="GO:0016491">
    <property type="term" value="F:oxidoreductase activity"/>
    <property type="evidence" value="ECO:0007669"/>
    <property type="project" value="UniProtKB-KW"/>
</dbReference>
<dbReference type="PANTHER" id="PTHR43157">
    <property type="entry name" value="PHOSPHATIDYLINOSITOL-GLYCAN BIOSYNTHESIS CLASS F PROTEIN-RELATED"/>
    <property type="match status" value="1"/>
</dbReference>
<keyword evidence="3" id="KW-1185">Reference proteome</keyword>
<reference evidence="2 3" key="1">
    <citation type="submission" date="2015-01" db="EMBL/GenBank/DDBJ databases">
        <title>The Genome Sequence of Exophiala oligosperma CBS72588.</title>
        <authorList>
            <consortium name="The Broad Institute Genomics Platform"/>
            <person name="Cuomo C."/>
            <person name="de Hoog S."/>
            <person name="Gorbushina A."/>
            <person name="Stielow B."/>
            <person name="Teixiera M."/>
            <person name="Abouelleil A."/>
            <person name="Chapman S.B."/>
            <person name="Priest M."/>
            <person name="Young S.K."/>
            <person name="Wortman J."/>
            <person name="Nusbaum C."/>
            <person name="Birren B."/>
        </authorList>
    </citation>
    <scope>NUCLEOTIDE SEQUENCE [LARGE SCALE GENOMIC DNA]</scope>
    <source>
        <strain evidence="2 3">CBS 72588</strain>
    </source>
</reference>
<dbReference type="AlphaFoldDB" id="A0A0D2ANS2"/>
<dbReference type="GeneID" id="27359199"/>
<dbReference type="Proteomes" id="UP000053342">
    <property type="component" value="Unassembled WGS sequence"/>
</dbReference>
<protein>
    <recommendedName>
        <fullName evidence="4">Ketoreductase (KR) domain-containing protein</fullName>
    </recommendedName>
</protein>
<dbReference type="RefSeq" id="XP_016261792.1">
    <property type="nucleotide sequence ID" value="XM_016408312.1"/>
</dbReference>
<accession>A0A0D2ANS2</accession>
<dbReference type="PRINTS" id="PR00081">
    <property type="entry name" value="GDHRDH"/>
</dbReference>
<evidence type="ECO:0000313" key="3">
    <source>
        <dbReference type="Proteomes" id="UP000053342"/>
    </source>
</evidence>
<dbReference type="Pfam" id="PF00106">
    <property type="entry name" value="adh_short"/>
    <property type="match status" value="1"/>
</dbReference>
<dbReference type="Gene3D" id="3.40.50.720">
    <property type="entry name" value="NAD(P)-binding Rossmann-like Domain"/>
    <property type="match status" value="1"/>
</dbReference>
<gene>
    <name evidence="2" type="ORF">PV06_07125</name>
</gene>